<feature type="transmembrane region" description="Helical" evidence="1">
    <location>
        <begin position="49"/>
        <end position="71"/>
    </location>
</feature>
<evidence type="ECO:0000259" key="2">
    <source>
        <dbReference type="Pfam" id="PF14501"/>
    </source>
</evidence>
<name>A0ABW4DNH5_9LACO</name>
<dbReference type="Proteomes" id="UP001597244">
    <property type="component" value="Unassembled WGS sequence"/>
</dbReference>
<organism evidence="3 4">
    <name type="scientific">Lapidilactobacillus mulanensis</name>
    <dbReference type="NCBI Taxonomy" id="2485999"/>
    <lineage>
        <taxon>Bacteria</taxon>
        <taxon>Bacillati</taxon>
        <taxon>Bacillota</taxon>
        <taxon>Bacilli</taxon>
        <taxon>Lactobacillales</taxon>
        <taxon>Lactobacillaceae</taxon>
        <taxon>Lapidilactobacillus</taxon>
    </lineage>
</organism>
<dbReference type="InterPro" id="IPR032834">
    <property type="entry name" value="NatK-like_C"/>
</dbReference>
<evidence type="ECO:0000256" key="1">
    <source>
        <dbReference type="SAM" id="Phobius"/>
    </source>
</evidence>
<protein>
    <submittedName>
        <fullName evidence="3">GHKL domain-containing protein</fullName>
    </submittedName>
</protein>
<reference evidence="4" key="1">
    <citation type="journal article" date="2019" name="Int. J. Syst. Evol. Microbiol.">
        <title>The Global Catalogue of Microorganisms (GCM) 10K type strain sequencing project: providing services to taxonomists for standard genome sequencing and annotation.</title>
        <authorList>
            <consortium name="The Broad Institute Genomics Platform"/>
            <consortium name="The Broad Institute Genome Sequencing Center for Infectious Disease"/>
            <person name="Wu L."/>
            <person name="Ma J."/>
        </authorList>
    </citation>
    <scope>NUCLEOTIDE SEQUENCE [LARGE SCALE GENOMIC DNA]</scope>
    <source>
        <strain evidence="4">CCM 8951</strain>
    </source>
</reference>
<comment type="caution">
    <text evidence="3">The sequence shown here is derived from an EMBL/GenBank/DDBJ whole genome shotgun (WGS) entry which is preliminary data.</text>
</comment>
<feature type="domain" description="Sensor histidine kinase NatK-like C-terminal" evidence="2">
    <location>
        <begin position="287"/>
        <end position="375"/>
    </location>
</feature>
<evidence type="ECO:0000313" key="3">
    <source>
        <dbReference type="EMBL" id="MFD1465582.1"/>
    </source>
</evidence>
<feature type="transmembrane region" description="Helical" evidence="1">
    <location>
        <begin position="146"/>
        <end position="169"/>
    </location>
</feature>
<dbReference type="InterPro" id="IPR036890">
    <property type="entry name" value="HATPase_C_sf"/>
</dbReference>
<feature type="transmembrane region" description="Helical" evidence="1">
    <location>
        <begin position="86"/>
        <end position="108"/>
    </location>
</feature>
<dbReference type="Pfam" id="PF14501">
    <property type="entry name" value="HATPase_c_5"/>
    <property type="match status" value="1"/>
</dbReference>
<accession>A0ABW4DNH5</accession>
<dbReference type="RefSeq" id="WP_125578949.1">
    <property type="nucleotide sequence ID" value="NZ_JBHTOF010000049.1"/>
</dbReference>
<keyword evidence="1" id="KW-1133">Transmembrane helix</keyword>
<keyword evidence="1" id="KW-0812">Transmembrane</keyword>
<feature type="transmembrane region" description="Helical" evidence="1">
    <location>
        <begin position="115"/>
        <end position="134"/>
    </location>
</feature>
<gene>
    <name evidence="3" type="ORF">ACFQ4L_05730</name>
</gene>
<keyword evidence="4" id="KW-1185">Reference proteome</keyword>
<keyword evidence="1" id="KW-0472">Membrane</keyword>
<sequence>MTEIIFVIVSGLEYFITTIIDIPNLLNGLLSFFITLISLNILKINFRKITIAAATYIFISALSELFSTLILGNSIDHLSYSSQNNLIILTSFLFQSSFLVIIAIIKNIRIKEISFYWYIIFPIPILSCILLTFIKNEINQNKLVLLSLIIVIIINQFSFMIIYSFQLFIERNLELDSKNKRSSLMISNYSSRLESYEQQRKLIHDFRKYLVTLLTLLENHKYTDAKDLIRELLPNQQEKINNYMQQTGNIIIDAQINNFKLALDNKITFVSFNFDVDPLTKIITDKDISLIVGNILDNILFHADISDGKSAYINFIYNDSIFYFKIINTVKTEKLLNKTKHHGLGTSIVKETVAKYGGNVIIDKKGDNYSITIIINF</sequence>
<dbReference type="EMBL" id="JBHTOF010000049">
    <property type="protein sequence ID" value="MFD1465582.1"/>
    <property type="molecule type" value="Genomic_DNA"/>
</dbReference>
<feature type="transmembrane region" description="Helical" evidence="1">
    <location>
        <begin position="25"/>
        <end position="42"/>
    </location>
</feature>
<dbReference type="Gene3D" id="3.30.565.10">
    <property type="entry name" value="Histidine kinase-like ATPase, C-terminal domain"/>
    <property type="match status" value="1"/>
</dbReference>
<proteinExistence type="predicted"/>
<dbReference type="SUPFAM" id="SSF55874">
    <property type="entry name" value="ATPase domain of HSP90 chaperone/DNA topoisomerase II/histidine kinase"/>
    <property type="match status" value="1"/>
</dbReference>
<evidence type="ECO:0000313" key="4">
    <source>
        <dbReference type="Proteomes" id="UP001597244"/>
    </source>
</evidence>